<feature type="region of interest" description="Disordered" evidence="1">
    <location>
        <begin position="1"/>
        <end position="137"/>
    </location>
</feature>
<dbReference type="EMBL" id="CADCWB010000084">
    <property type="protein sequence ID" value="CAA9513721.1"/>
    <property type="molecule type" value="Genomic_DNA"/>
</dbReference>
<accession>A0A6J4T5J8</accession>
<feature type="non-terminal residue" evidence="2">
    <location>
        <position position="137"/>
    </location>
</feature>
<name>A0A6J4T5J8_9SPHN</name>
<reference evidence="2" key="1">
    <citation type="submission" date="2020-02" db="EMBL/GenBank/DDBJ databases">
        <authorList>
            <person name="Meier V. D."/>
        </authorList>
    </citation>
    <scope>NUCLEOTIDE SEQUENCE</scope>
    <source>
        <strain evidence="2">AVDCRST_MAG62</strain>
    </source>
</reference>
<sequence length="137" mass="14192">DGPRQAARASTIGASRGPGSTGSPDGRRQSRWSLGAAAAGRDGDPRSNPGPAWSQPRRRVGSDRPNPGAGDRGRRPAGAADHRPPPRWGGAGAAGQDPGGRARLAGRVAPCAAHCRRQERAPATRRRRQPVPRAAPL</sequence>
<evidence type="ECO:0000313" key="2">
    <source>
        <dbReference type="EMBL" id="CAA9513721.1"/>
    </source>
</evidence>
<dbReference type="AlphaFoldDB" id="A0A6J4T5J8"/>
<organism evidence="2">
    <name type="scientific">uncultured Sphingomonas sp</name>
    <dbReference type="NCBI Taxonomy" id="158754"/>
    <lineage>
        <taxon>Bacteria</taxon>
        <taxon>Pseudomonadati</taxon>
        <taxon>Pseudomonadota</taxon>
        <taxon>Alphaproteobacteria</taxon>
        <taxon>Sphingomonadales</taxon>
        <taxon>Sphingomonadaceae</taxon>
        <taxon>Sphingomonas</taxon>
        <taxon>environmental samples</taxon>
    </lineage>
</organism>
<protein>
    <submittedName>
        <fullName evidence="2">Uncharacterized protein</fullName>
    </submittedName>
</protein>
<feature type="non-terminal residue" evidence="2">
    <location>
        <position position="1"/>
    </location>
</feature>
<gene>
    <name evidence="2" type="ORF">AVDCRST_MAG62-684</name>
</gene>
<evidence type="ECO:0000256" key="1">
    <source>
        <dbReference type="SAM" id="MobiDB-lite"/>
    </source>
</evidence>
<proteinExistence type="predicted"/>